<feature type="region of interest" description="Disordered" evidence="3">
    <location>
        <begin position="162"/>
        <end position="202"/>
    </location>
</feature>
<evidence type="ECO:0000259" key="5">
    <source>
        <dbReference type="PROSITE" id="PS50222"/>
    </source>
</evidence>
<dbReference type="PANTHER" id="PTHR10827">
    <property type="entry name" value="RETICULOCALBIN"/>
    <property type="match status" value="1"/>
</dbReference>
<comment type="caution">
    <text evidence="6">The sequence shown here is derived from an EMBL/GenBank/DDBJ whole genome shotgun (WGS) entry which is preliminary data.</text>
</comment>
<dbReference type="PANTHER" id="PTHR10827:SF98">
    <property type="entry name" value="45 KDA CALCIUM-BINDING PROTEIN"/>
    <property type="match status" value="1"/>
</dbReference>
<feature type="compositionally biased region" description="Low complexity" evidence="3">
    <location>
        <begin position="191"/>
        <end position="202"/>
    </location>
</feature>
<feature type="chain" id="PRO_5036880829" description="EF-hand domain-containing protein" evidence="4">
    <location>
        <begin position="24"/>
        <end position="202"/>
    </location>
</feature>
<dbReference type="Proteomes" id="UP000661507">
    <property type="component" value="Unassembled WGS sequence"/>
</dbReference>
<feature type="domain" description="EF-hand" evidence="5">
    <location>
        <begin position="78"/>
        <end position="113"/>
    </location>
</feature>
<dbReference type="SUPFAM" id="SSF47473">
    <property type="entry name" value="EF-hand"/>
    <property type="match status" value="1"/>
</dbReference>
<evidence type="ECO:0000256" key="4">
    <source>
        <dbReference type="SAM" id="SignalP"/>
    </source>
</evidence>
<evidence type="ECO:0000313" key="7">
    <source>
        <dbReference type="Proteomes" id="UP000661507"/>
    </source>
</evidence>
<sequence length="202" mass="20930">MRKTTIAALSAMLLAGSVGLAVAQPAPGGPPPGGPGGGPGWQHGPGPHHGRGGAGGFLMGEAFARADTNNDGKVTRDEAQAYVQARFVEIDANKDGGVTIEEFRAYMDAQRPEGRRGPPERVAARMQERGATMFRFIDANLDGKVTMDELTPMFQAAFRAADQNSDSALSRDEVMMQGPGGRRGGPGAPGQPGAPAAPAQPR</sequence>
<keyword evidence="7" id="KW-1185">Reference proteome</keyword>
<keyword evidence="2" id="KW-0677">Repeat</keyword>
<feature type="compositionally biased region" description="Gly residues" evidence="3">
    <location>
        <begin position="178"/>
        <end position="190"/>
    </location>
</feature>
<evidence type="ECO:0000313" key="6">
    <source>
        <dbReference type="EMBL" id="GGJ08164.1"/>
    </source>
</evidence>
<feature type="region of interest" description="Disordered" evidence="3">
    <location>
        <begin position="24"/>
        <end position="57"/>
    </location>
</feature>
<evidence type="ECO:0000256" key="2">
    <source>
        <dbReference type="ARBA" id="ARBA00022737"/>
    </source>
</evidence>
<dbReference type="PROSITE" id="PS50222">
    <property type="entry name" value="EF_HAND_2"/>
    <property type="match status" value="2"/>
</dbReference>
<dbReference type="GO" id="GO:0005509">
    <property type="term" value="F:calcium ion binding"/>
    <property type="evidence" value="ECO:0007669"/>
    <property type="project" value="InterPro"/>
</dbReference>
<dbReference type="EMBL" id="BMKW01000003">
    <property type="protein sequence ID" value="GGJ08164.1"/>
    <property type="molecule type" value="Genomic_DNA"/>
</dbReference>
<keyword evidence="1" id="KW-0479">Metal-binding</keyword>
<dbReference type="AlphaFoldDB" id="A0A917NKX7"/>
<dbReference type="RefSeq" id="WP_188966226.1">
    <property type="nucleotide sequence ID" value="NZ_BMKW01000003.1"/>
</dbReference>
<proteinExistence type="predicted"/>
<reference evidence="6" key="2">
    <citation type="submission" date="2020-09" db="EMBL/GenBank/DDBJ databases">
        <authorList>
            <person name="Sun Q."/>
            <person name="Zhou Y."/>
        </authorList>
    </citation>
    <scope>NUCLEOTIDE SEQUENCE</scope>
    <source>
        <strain evidence="6">CGMCC 1.3617</strain>
    </source>
</reference>
<dbReference type="InterPro" id="IPR002048">
    <property type="entry name" value="EF_hand_dom"/>
</dbReference>
<evidence type="ECO:0000256" key="1">
    <source>
        <dbReference type="ARBA" id="ARBA00022723"/>
    </source>
</evidence>
<dbReference type="Pfam" id="PF13202">
    <property type="entry name" value="EF-hand_5"/>
    <property type="match status" value="3"/>
</dbReference>
<dbReference type="SMART" id="SM00054">
    <property type="entry name" value="EFh"/>
    <property type="match status" value="3"/>
</dbReference>
<feature type="domain" description="EF-hand" evidence="5">
    <location>
        <begin position="125"/>
        <end position="160"/>
    </location>
</feature>
<protein>
    <recommendedName>
        <fullName evidence="5">EF-hand domain-containing protein</fullName>
    </recommendedName>
</protein>
<reference evidence="6" key="1">
    <citation type="journal article" date="2014" name="Int. J. Syst. Evol. Microbiol.">
        <title>Complete genome sequence of Corynebacterium casei LMG S-19264T (=DSM 44701T), isolated from a smear-ripened cheese.</title>
        <authorList>
            <consortium name="US DOE Joint Genome Institute (JGI-PGF)"/>
            <person name="Walter F."/>
            <person name="Albersmeier A."/>
            <person name="Kalinowski J."/>
            <person name="Ruckert C."/>
        </authorList>
    </citation>
    <scope>NUCLEOTIDE SEQUENCE</scope>
    <source>
        <strain evidence="6">CGMCC 1.3617</strain>
    </source>
</reference>
<accession>A0A917NKX7</accession>
<dbReference type="Gene3D" id="1.10.238.10">
    <property type="entry name" value="EF-hand"/>
    <property type="match status" value="2"/>
</dbReference>
<keyword evidence="4" id="KW-0732">Signal</keyword>
<feature type="signal peptide" evidence="4">
    <location>
        <begin position="1"/>
        <end position="23"/>
    </location>
</feature>
<name>A0A917NKX7_9PROT</name>
<gene>
    <name evidence="6" type="ORF">GCM10011320_13940</name>
</gene>
<evidence type="ECO:0000256" key="3">
    <source>
        <dbReference type="SAM" id="MobiDB-lite"/>
    </source>
</evidence>
<organism evidence="6 7">
    <name type="scientific">Neoroseomonas lacus</name>
    <dbReference type="NCBI Taxonomy" id="287609"/>
    <lineage>
        <taxon>Bacteria</taxon>
        <taxon>Pseudomonadati</taxon>
        <taxon>Pseudomonadota</taxon>
        <taxon>Alphaproteobacteria</taxon>
        <taxon>Acetobacterales</taxon>
        <taxon>Acetobacteraceae</taxon>
        <taxon>Neoroseomonas</taxon>
    </lineage>
</organism>
<dbReference type="InterPro" id="IPR011992">
    <property type="entry name" value="EF-hand-dom_pair"/>
</dbReference>